<sequence>MKQVMNIDQLNAIHMNYEAKLTRKHIAKMLIFPTLYVPTLLFTIFLRWWLIPIGLLAGLVYGGLVMLPLIITANYQNRAFKERNRFVNNLAQSLHRKNITILDALREVSTHRLKGELKNDVDVLAYHVAIHDTKTRKNAYQALIQKYEHDRLFVQFIEHVITVDLNGLDSLQPLNETAQSHDKALLWQEHFIDSKKQSLIYFITNNVLAFCLCVAVIWLTWDNYIEWFVKTPVGWVFGSLYLCLTFFYNHRFVVDYFDESIMEVKVK</sequence>
<keyword evidence="1" id="KW-0812">Transmembrane</keyword>
<accession>A0A109UGJ2</accession>
<evidence type="ECO:0000313" key="2">
    <source>
        <dbReference type="EMBL" id="AMC92807.1"/>
    </source>
</evidence>
<keyword evidence="1" id="KW-1133">Transmembrane helix</keyword>
<dbReference type="OrthoDB" id="2806681at2"/>
<dbReference type="Proteomes" id="UP000063781">
    <property type="component" value="Chromosome"/>
</dbReference>
<evidence type="ECO:0000313" key="3">
    <source>
        <dbReference type="Proteomes" id="UP000063781"/>
    </source>
</evidence>
<dbReference type="RefSeq" id="WP_067630723.1">
    <property type="nucleotide sequence ID" value="NZ_CP013213.1"/>
</dbReference>
<feature type="transmembrane region" description="Helical" evidence="1">
    <location>
        <begin position="227"/>
        <end position="248"/>
    </location>
</feature>
<dbReference type="EMBL" id="CP013213">
    <property type="protein sequence ID" value="AMC92807.1"/>
    <property type="molecule type" value="Genomic_DNA"/>
</dbReference>
<feature type="transmembrane region" description="Helical" evidence="1">
    <location>
        <begin position="199"/>
        <end position="221"/>
    </location>
</feature>
<proteinExistence type="predicted"/>
<reference evidence="2 3" key="1">
    <citation type="submission" date="2015-10" db="EMBL/GenBank/DDBJ databases">
        <title>Erysipelothrix larvae sp. LV19 isolated from the larval gut of the rhinoceros beetle, Trypoxylus dichotomus.</title>
        <authorList>
            <person name="Lim S."/>
            <person name="Kim B.-C."/>
        </authorList>
    </citation>
    <scope>NUCLEOTIDE SEQUENCE [LARGE SCALE GENOMIC DNA]</scope>
    <source>
        <strain evidence="2 3">LV19</strain>
    </source>
</reference>
<dbReference type="AlphaFoldDB" id="A0A109UGJ2"/>
<dbReference type="STRING" id="1514105.AOC36_02045"/>
<evidence type="ECO:0000256" key="1">
    <source>
        <dbReference type="SAM" id="Phobius"/>
    </source>
</evidence>
<keyword evidence="3" id="KW-1185">Reference proteome</keyword>
<feature type="transmembrane region" description="Helical" evidence="1">
    <location>
        <begin position="55"/>
        <end position="75"/>
    </location>
</feature>
<dbReference type="KEGG" id="erl:AOC36_02045"/>
<organism evidence="2 3">
    <name type="scientific">Erysipelothrix larvae</name>
    <dbReference type="NCBI Taxonomy" id="1514105"/>
    <lineage>
        <taxon>Bacteria</taxon>
        <taxon>Bacillati</taxon>
        <taxon>Bacillota</taxon>
        <taxon>Erysipelotrichia</taxon>
        <taxon>Erysipelotrichales</taxon>
        <taxon>Erysipelotrichaceae</taxon>
        <taxon>Erysipelothrix</taxon>
    </lineage>
</organism>
<keyword evidence="1" id="KW-0472">Membrane</keyword>
<name>A0A109UGJ2_9FIRM</name>
<gene>
    <name evidence="2" type="ORF">AOC36_02045</name>
</gene>
<protein>
    <recommendedName>
        <fullName evidence="4">Type II secretion system protein GspF domain-containing protein</fullName>
    </recommendedName>
</protein>
<evidence type="ECO:0008006" key="4">
    <source>
        <dbReference type="Google" id="ProtNLM"/>
    </source>
</evidence>
<feature type="transmembrane region" description="Helical" evidence="1">
    <location>
        <begin position="30"/>
        <end position="49"/>
    </location>
</feature>